<dbReference type="Proteomes" id="UP001139981">
    <property type="component" value="Unassembled WGS sequence"/>
</dbReference>
<organism evidence="1 2">
    <name type="scientific">Coemansia aciculifera</name>
    <dbReference type="NCBI Taxonomy" id="417176"/>
    <lineage>
        <taxon>Eukaryota</taxon>
        <taxon>Fungi</taxon>
        <taxon>Fungi incertae sedis</taxon>
        <taxon>Zoopagomycota</taxon>
        <taxon>Kickxellomycotina</taxon>
        <taxon>Kickxellomycetes</taxon>
        <taxon>Kickxellales</taxon>
        <taxon>Kickxellaceae</taxon>
        <taxon>Coemansia</taxon>
    </lineage>
</organism>
<protein>
    <submittedName>
        <fullName evidence="1">Uncharacterized protein</fullName>
    </submittedName>
</protein>
<accession>A0ACC1LT46</accession>
<reference evidence="1" key="1">
    <citation type="submission" date="2022-07" db="EMBL/GenBank/DDBJ databases">
        <title>Phylogenomic reconstructions and comparative analyses of Kickxellomycotina fungi.</title>
        <authorList>
            <person name="Reynolds N.K."/>
            <person name="Stajich J.E."/>
            <person name="Barry K."/>
            <person name="Grigoriev I.V."/>
            <person name="Crous P."/>
            <person name="Smith M.E."/>
        </authorList>
    </citation>
    <scope>NUCLEOTIDE SEQUENCE</scope>
    <source>
        <strain evidence="1">CBS 190363</strain>
    </source>
</reference>
<feature type="non-terminal residue" evidence="1">
    <location>
        <position position="180"/>
    </location>
</feature>
<gene>
    <name evidence="1" type="ORF">IWW38_006399</name>
</gene>
<proteinExistence type="predicted"/>
<keyword evidence="2" id="KW-1185">Reference proteome</keyword>
<evidence type="ECO:0000313" key="1">
    <source>
        <dbReference type="EMBL" id="KAJ2878136.1"/>
    </source>
</evidence>
<evidence type="ECO:0000313" key="2">
    <source>
        <dbReference type="Proteomes" id="UP001139981"/>
    </source>
</evidence>
<name>A0ACC1LT46_9FUNG</name>
<comment type="caution">
    <text evidence="1">The sequence shown here is derived from an EMBL/GenBank/DDBJ whole genome shotgun (WGS) entry which is preliminary data.</text>
</comment>
<dbReference type="EMBL" id="JANBVB010003621">
    <property type="protein sequence ID" value="KAJ2878136.1"/>
    <property type="molecule type" value="Genomic_DNA"/>
</dbReference>
<sequence>MASSSSPSTNAAGAAAGGGAANTINDYLQASTSGEHNSSSMAGYGGYQQAGPVMNLMSSDISAFLMTAGAISSRSTPGSPAAFRGGNGGLGFHSVRTSPILAPSMPQSPANSGMLLNGGFVGNLGTHPMFAGFDSTVHSAVQSANASPIVGAFNRRGLLNGMANLNMAQLPPTAMTYMDT</sequence>